<name>L7IS27_PYRO1</name>
<proteinExistence type="predicted"/>
<sequence length="172" mass="19107">RDCMTSFCQPTSNAFAEQGEEPCKARLATIGDRIVDGRQRRLISVANLVWMGPSTEPFLHSDPLKEQPPPTMRLGFVMDSRPLDSSSPTSRASNPPGKGQDNGEVAQGMQVHVLIDQATICQRCNKWKLISRINNEDCTGGCDGYGYGQLPPREIFWRLIRHFCVVDGGKRS</sequence>
<dbReference type="AlphaFoldDB" id="L7IS27"/>
<feature type="region of interest" description="Disordered" evidence="1">
    <location>
        <begin position="57"/>
        <end position="104"/>
    </location>
</feature>
<organism>
    <name type="scientific">Pyricularia oryzae (strain P131)</name>
    <name type="common">Rice blast fungus</name>
    <name type="synonym">Magnaporthe oryzae</name>
    <dbReference type="NCBI Taxonomy" id="1143193"/>
    <lineage>
        <taxon>Eukaryota</taxon>
        <taxon>Fungi</taxon>
        <taxon>Dikarya</taxon>
        <taxon>Ascomycota</taxon>
        <taxon>Pezizomycotina</taxon>
        <taxon>Sordariomycetes</taxon>
        <taxon>Sordariomycetidae</taxon>
        <taxon>Magnaporthales</taxon>
        <taxon>Pyriculariaceae</taxon>
        <taxon>Pyricularia</taxon>
    </lineage>
</organism>
<evidence type="ECO:0000256" key="1">
    <source>
        <dbReference type="SAM" id="MobiDB-lite"/>
    </source>
</evidence>
<evidence type="ECO:0000313" key="2">
    <source>
        <dbReference type="EMBL" id="ELQ58752.1"/>
    </source>
</evidence>
<reference evidence="2" key="1">
    <citation type="journal article" date="2012" name="PLoS Genet.">
        <title>Comparative analysis of the genomes of two field isolates of the rice blast fungus Magnaporthe oryzae.</title>
        <authorList>
            <person name="Xue M."/>
            <person name="Yang J."/>
            <person name="Li Z."/>
            <person name="Hu S."/>
            <person name="Yao N."/>
            <person name="Dean R.A."/>
            <person name="Zhao W."/>
            <person name="Shen M."/>
            <person name="Zhang H."/>
            <person name="Li C."/>
            <person name="Liu L."/>
            <person name="Cao L."/>
            <person name="Xu X."/>
            <person name="Xing Y."/>
            <person name="Hsiang T."/>
            <person name="Zhang Z."/>
            <person name="Xu J.R."/>
            <person name="Peng Y.L."/>
        </authorList>
    </citation>
    <scope>NUCLEOTIDE SEQUENCE [LARGE SCALE GENOMIC DNA]</scope>
    <source>
        <strain evidence="2">P131</strain>
    </source>
</reference>
<gene>
    <name evidence="2" type="ORF">OOW_P131scaffold01536g4</name>
</gene>
<protein>
    <submittedName>
        <fullName evidence="2">Uncharacterized protein</fullName>
    </submittedName>
</protein>
<feature type="compositionally biased region" description="Polar residues" evidence="1">
    <location>
        <begin position="83"/>
        <end position="93"/>
    </location>
</feature>
<dbReference type="EMBL" id="JH794202">
    <property type="protein sequence ID" value="ELQ58752.1"/>
    <property type="molecule type" value="Genomic_DNA"/>
</dbReference>
<accession>L7IS27</accession>
<feature type="non-terminal residue" evidence="2">
    <location>
        <position position="172"/>
    </location>
</feature>